<organism evidence="1 2">
    <name type="scientific">Ceratodon purpureus</name>
    <name type="common">Fire moss</name>
    <name type="synonym">Dicranum purpureum</name>
    <dbReference type="NCBI Taxonomy" id="3225"/>
    <lineage>
        <taxon>Eukaryota</taxon>
        <taxon>Viridiplantae</taxon>
        <taxon>Streptophyta</taxon>
        <taxon>Embryophyta</taxon>
        <taxon>Bryophyta</taxon>
        <taxon>Bryophytina</taxon>
        <taxon>Bryopsida</taxon>
        <taxon>Dicranidae</taxon>
        <taxon>Pseudoditrichales</taxon>
        <taxon>Ditrichaceae</taxon>
        <taxon>Ceratodon</taxon>
    </lineage>
</organism>
<dbReference type="Proteomes" id="UP000822688">
    <property type="component" value="Chromosome V"/>
</dbReference>
<sequence length="68" mass="7712">MRFNALNGSLDGSPHLKELLHSYKSEWIKDGSKYGRTMLAHLLCLTNRSLKARTRIWRQGPGCGRGRA</sequence>
<comment type="caution">
    <text evidence="1">The sequence shown here is derived from an EMBL/GenBank/DDBJ whole genome shotgun (WGS) entry which is preliminary data.</text>
</comment>
<dbReference type="AlphaFoldDB" id="A0A8T0HW90"/>
<accession>A0A8T0HW90</accession>
<protein>
    <submittedName>
        <fullName evidence="1">Uncharacterized protein</fullName>
    </submittedName>
</protein>
<evidence type="ECO:0000313" key="1">
    <source>
        <dbReference type="EMBL" id="KAG0575116.1"/>
    </source>
</evidence>
<evidence type="ECO:0000313" key="2">
    <source>
        <dbReference type="Proteomes" id="UP000822688"/>
    </source>
</evidence>
<dbReference type="EMBL" id="CM026426">
    <property type="protein sequence ID" value="KAG0575116.1"/>
    <property type="molecule type" value="Genomic_DNA"/>
</dbReference>
<proteinExistence type="predicted"/>
<gene>
    <name evidence="1" type="ORF">KC19_VG319800</name>
</gene>
<name>A0A8T0HW90_CERPU</name>
<keyword evidence="2" id="KW-1185">Reference proteome</keyword>
<reference evidence="1" key="1">
    <citation type="submission" date="2020-06" db="EMBL/GenBank/DDBJ databases">
        <title>WGS assembly of Ceratodon purpureus strain R40.</title>
        <authorList>
            <person name="Carey S.B."/>
            <person name="Jenkins J."/>
            <person name="Shu S."/>
            <person name="Lovell J.T."/>
            <person name="Sreedasyam A."/>
            <person name="Maumus F."/>
            <person name="Tiley G.P."/>
            <person name="Fernandez-Pozo N."/>
            <person name="Barry K."/>
            <person name="Chen C."/>
            <person name="Wang M."/>
            <person name="Lipzen A."/>
            <person name="Daum C."/>
            <person name="Saski C.A."/>
            <person name="Payton A.C."/>
            <person name="Mcbreen J.C."/>
            <person name="Conrad R.E."/>
            <person name="Kollar L.M."/>
            <person name="Olsson S."/>
            <person name="Huttunen S."/>
            <person name="Landis J.B."/>
            <person name="Wickett N.J."/>
            <person name="Johnson M.G."/>
            <person name="Rensing S.A."/>
            <person name="Grimwood J."/>
            <person name="Schmutz J."/>
            <person name="Mcdaniel S.F."/>
        </authorList>
    </citation>
    <scope>NUCLEOTIDE SEQUENCE</scope>
    <source>
        <strain evidence="1">R40</strain>
    </source>
</reference>